<dbReference type="EMBL" id="QNRF01000003">
    <property type="protein sequence ID" value="RBO84150.1"/>
    <property type="molecule type" value="Genomic_DNA"/>
</dbReference>
<name>A0A366D249_9GAMM</name>
<accession>A0A366D249</accession>
<reference evidence="3 4" key="1">
    <citation type="submission" date="2018-06" db="EMBL/GenBank/DDBJ databases">
        <title>Genomic Encyclopedia of Type Strains, Phase III (KMG-III): the genomes of soil and plant-associated and newly described type strains.</title>
        <authorList>
            <person name="Whitman W."/>
        </authorList>
    </citation>
    <scope>NUCLEOTIDE SEQUENCE [LARGE SCALE GENOMIC DNA]</scope>
    <source>
        <strain evidence="3 4">CECT 7732</strain>
    </source>
</reference>
<comment type="caution">
    <text evidence="3">The sequence shown here is derived from an EMBL/GenBank/DDBJ whole genome shotgun (WGS) entry which is preliminary data.</text>
</comment>
<dbReference type="AlphaFoldDB" id="A0A366D249"/>
<evidence type="ECO:0000313" key="3">
    <source>
        <dbReference type="EMBL" id="RBO84150.1"/>
    </source>
</evidence>
<gene>
    <name evidence="3" type="ORF">DFP76_103425</name>
</gene>
<keyword evidence="2" id="KW-1133">Transmembrane helix</keyword>
<dbReference type="RefSeq" id="WP_113874108.1">
    <property type="nucleotide sequence ID" value="NZ_QNRF01000003.1"/>
</dbReference>
<evidence type="ECO:0000313" key="4">
    <source>
        <dbReference type="Proteomes" id="UP000252086"/>
    </source>
</evidence>
<keyword evidence="2" id="KW-0812">Transmembrane</keyword>
<proteinExistence type="predicted"/>
<dbReference type="OrthoDB" id="5293851at2"/>
<dbReference type="Proteomes" id="UP000252086">
    <property type="component" value="Unassembled WGS sequence"/>
</dbReference>
<sequence>MEQWITRWRALLFVSVVIVLAWVGVVDSYAEDYINASLVTSSVSFGLARLFNATVSVLSTVTLNVPIVGSIQIGEMLDPLNDLVEDFSSIMKYAISSLLIQKFLVEIFQTLYFKVFISVSGVLYLVCYYFSLSGLVVIYRVFLFACLCKFSIALVALASGWVDSAFVEPRIAQNNLALEAFPVSPDELDQSLDLTAELKSQAALDLQKEKQKHDALLAQMSLLREALAELNEDKAMLNEQKAKLMKEEGTFNSLFNRSDALKAIQTKLDQVNDKIRVQRLSLADLSDQEQESGDEIASFTERMNDKMSTFESLTSGFSRVTMAAKSKILGYVDSLNASMDKFLNLMALFLLKTLVMPLLFLWGIYKAFVKVWEMTPRQALEKTKASLNRISK</sequence>
<feature type="coiled-coil region" evidence="1">
    <location>
        <begin position="206"/>
        <end position="247"/>
    </location>
</feature>
<evidence type="ECO:0000256" key="1">
    <source>
        <dbReference type="SAM" id="Coils"/>
    </source>
</evidence>
<feature type="transmembrane region" description="Helical" evidence="2">
    <location>
        <begin position="111"/>
        <end position="131"/>
    </location>
</feature>
<organism evidence="3 4">
    <name type="scientific">Marinomonas aquiplantarum</name>
    <dbReference type="NCBI Taxonomy" id="491951"/>
    <lineage>
        <taxon>Bacteria</taxon>
        <taxon>Pseudomonadati</taxon>
        <taxon>Pseudomonadota</taxon>
        <taxon>Gammaproteobacteria</taxon>
        <taxon>Oceanospirillales</taxon>
        <taxon>Oceanospirillaceae</taxon>
        <taxon>Marinomonas</taxon>
    </lineage>
</organism>
<keyword evidence="1" id="KW-0175">Coiled coil</keyword>
<keyword evidence="4" id="KW-1185">Reference proteome</keyword>
<keyword evidence="2" id="KW-0472">Membrane</keyword>
<feature type="transmembrane region" description="Helical" evidence="2">
    <location>
        <begin position="46"/>
        <end position="67"/>
    </location>
</feature>
<evidence type="ECO:0000256" key="2">
    <source>
        <dbReference type="SAM" id="Phobius"/>
    </source>
</evidence>
<protein>
    <submittedName>
        <fullName evidence="3">Uncharacterized protein</fullName>
    </submittedName>
</protein>
<feature type="transmembrane region" description="Helical" evidence="2">
    <location>
        <begin position="137"/>
        <end position="162"/>
    </location>
</feature>
<feature type="transmembrane region" description="Helical" evidence="2">
    <location>
        <begin position="342"/>
        <end position="365"/>
    </location>
</feature>